<gene>
    <name evidence="4" type="ORF">GCM10020369_84450</name>
</gene>
<reference evidence="5" key="1">
    <citation type="journal article" date="2019" name="Int. J. Syst. Evol. Microbiol.">
        <title>The Global Catalogue of Microorganisms (GCM) 10K type strain sequencing project: providing services to taxonomists for standard genome sequencing and annotation.</title>
        <authorList>
            <consortium name="The Broad Institute Genomics Platform"/>
            <consortium name="The Broad Institute Genome Sequencing Center for Infectious Disease"/>
            <person name="Wu L."/>
            <person name="Ma J."/>
        </authorList>
    </citation>
    <scope>NUCLEOTIDE SEQUENCE [LARGE SCALE GENOMIC DNA]</scope>
    <source>
        <strain evidence="5">JCM 9458</strain>
    </source>
</reference>
<proteinExistence type="inferred from homology"/>
<comment type="similarity">
    <text evidence="2">Belongs to the bacterial solute-binding protein 2 family.</text>
</comment>
<dbReference type="InterPro" id="IPR050555">
    <property type="entry name" value="Bact_Solute-Bind_Prot2"/>
</dbReference>
<dbReference type="EMBL" id="BAAAYN010000119">
    <property type="protein sequence ID" value="GAA3399200.1"/>
    <property type="molecule type" value="Genomic_DNA"/>
</dbReference>
<comment type="subcellular location">
    <subcellularLocation>
        <location evidence="1">Cell envelope</location>
    </subcellularLocation>
</comment>
<dbReference type="Gene3D" id="3.40.50.2300">
    <property type="match status" value="2"/>
</dbReference>
<organism evidence="4 5">
    <name type="scientific">Cryptosporangium minutisporangium</name>
    <dbReference type="NCBI Taxonomy" id="113569"/>
    <lineage>
        <taxon>Bacteria</taxon>
        <taxon>Bacillati</taxon>
        <taxon>Actinomycetota</taxon>
        <taxon>Actinomycetes</taxon>
        <taxon>Cryptosporangiales</taxon>
        <taxon>Cryptosporangiaceae</taxon>
        <taxon>Cryptosporangium</taxon>
    </lineage>
</organism>
<accession>A0ABP6TCC1</accession>
<sequence>MSFVVANISLNFALEMANGGKYAAEEAGGIDLKVVGPATTDGPQEVQMFQNTITTNRDGAVVENLAPDLFTRPYAQAVEKGIPIVALDTVPLDGSKVDLYVGNDNYELGTQLADEAIERLPKDARGTVVLGVPNPGVPVLEMRAKGIKDTFAKKLPGVTIKGPFQTFSDPGQSYNAWSSQVRANRNALAFLGVGDADSYSLARLKKETGGKWLSGGFDLDAKTLEAVKDGTNFVTISPEHYLKGYVAMRLLAEAVKDGEDLPKGWFYTPGVVVDSSNIDAIIARQASDDARRKGIADEAKKLFADTDAYLRPLKDAR</sequence>
<evidence type="ECO:0000313" key="5">
    <source>
        <dbReference type="Proteomes" id="UP001501676"/>
    </source>
</evidence>
<dbReference type="Pfam" id="PF13407">
    <property type="entry name" value="Peripla_BP_4"/>
    <property type="match status" value="1"/>
</dbReference>
<feature type="domain" description="Periplasmic binding protein" evidence="3">
    <location>
        <begin position="3"/>
        <end position="258"/>
    </location>
</feature>
<dbReference type="Proteomes" id="UP001501676">
    <property type="component" value="Unassembled WGS sequence"/>
</dbReference>
<dbReference type="PANTHER" id="PTHR30036">
    <property type="entry name" value="D-XYLOSE-BINDING PERIPLASMIC PROTEIN"/>
    <property type="match status" value="1"/>
</dbReference>
<name>A0ABP6TCC1_9ACTN</name>
<evidence type="ECO:0000259" key="3">
    <source>
        <dbReference type="Pfam" id="PF13407"/>
    </source>
</evidence>
<protein>
    <recommendedName>
        <fullName evidence="3">Periplasmic binding protein domain-containing protein</fullName>
    </recommendedName>
</protein>
<dbReference type="SUPFAM" id="SSF53822">
    <property type="entry name" value="Periplasmic binding protein-like I"/>
    <property type="match status" value="1"/>
</dbReference>
<dbReference type="PANTHER" id="PTHR30036:SF7">
    <property type="entry name" value="ABC TRANSPORTER PERIPLASMIC-BINDING PROTEIN YPHF"/>
    <property type="match status" value="1"/>
</dbReference>
<evidence type="ECO:0000256" key="1">
    <source>
        <dbReference type="ARBA" id="ARBA00004196"/>
    </source>
</evidence>
<dbReference type="InterPro" id="IPR025997">
    <property type="entry name" value="SBP_2_dom"/>
</dbReference>
<dbReference type="InterPro" id="IPR028082">
    <property type="entry name" value="Peripla_BP_I"/>
</dbReference>
<evidence type="ECO:0000313" key="4">
    <source>
        <dbReference type="EMBL" id="GAA3399200.1"/>
    </source>
</evidence>
<keyword evidence="5" id="KW-1185">Reference proteome</keyword>
<comment type="caution">
    <text evidence="4">The sequence shown here is derived from an EMBL/GenBank/DDBJ whole genome shotgun (WGS) entry which is preliminary data.</text>
</comment>
<evidence type="ECO:0000256" key="2">
    <source>
        <dbReference type="ARBA" id="ARBA00007639"/>
    </source>
</evidence>